<evidence type="ECO:0000313" key="5">
    <source>
        <dbReference type="Proteomes" id="UP000299290"/>
    </source>
</evidence>
<dbReference type="SMART" id="SM00858">
    <property type="entry name" value="SAF"/>
    <property type="match status" value="1"/>
</dbReference>
<evidence type="ECO:0000313" key="4">
    <source>
        <dbReference type="EMBL" id="GDY49243.1"/>
    </source>
</evidence>
<protein>
    <submittedName>
        <fullName evidence="4">Membrane protein</fullName>
    </submittedName>
</protein>
<feature type="domain" description="SAF" evidence="3">
    <location>
        <begin position="62"/>
        <end position="125"/>
    </location>
</feature>
<accession>A0A4D4KTR6</accession>
<comment type="caution">
    <text evidence="4">The sequence shown here is derived from an EMBL/GenBank/DDBJ whole genome shotgun (WGS) entry which is preliminary data.</text>
</comment>
<dbReference type="EMBL" id="BJHV01000003">
    <property type="protein sequence ID" value="GDY49243.1"/>
    <property type="molecule type" value="Genomic_DNA"/>
</dbReference>
<dbReference type="AlphaFoldDB" id="A0A4D4KTR6"/>
<keyword evidence="2" id="KW-0472">Membrane</keyword>
<evidence type="ECO:0000256" key="1">
    <source>
        <dbReference type="SAM" id="MobiDB-lite"/>
    </source>
</evidence>
<sequence>MGTTTSPMPAPRTGPLREADVPASSGAPKKRVKWPLFGLCVLVAIAGALGAASLVSQAGDRVQVLAVARDVPAGHRLEAGDLVTASIAKDPALNPVRASQRQAIVGQRTAVDLRRGSLLTRSQLTAGGGVGDDKQLVGVELKRGQVPRDALAPGDRVLAVTIPAEGEKPTADGQEPSSINATVVSVGPADAAGTVTVNLAVATTDGTTLAAQAAAKQIALVREPRS</sequence>
<keyword evidence="2" id="KW-1133">Transmembrane helix</keyword>
<evidence type="ECO:0000259" key="3">
    <source>
        <dbReference type="SMART" id="SM00858"/>
    </source>
</evidence>
<dbReference type="RefSeq" id="WP_137970586.1">
    <property type="nucleotide sequence ID" value="NZ_BJHV01000003.1"/>
</dbReference>
<keyword evidence="2" id="KW-0812">Transmembrane</keyword>
<gene>
    <name evidence="4" type="ORF">SANT12839_101250</name>
</gene>
<feature type="transmembrane region" description="Helical" evidence="2">
    <location>
        <begin position="34"/>
        <end position="55"/>
    </location>
</feature>
<feature type="region of interest" description="Disordered" evidence="1">
    <location>
        <begin position="1"/>
        <end position="28"/>
    </location>
</feature>
<organism evidence="4 5">
    <name type="scientific">Streptomyces antimycoticus</name>
    <dbReference type="NCBI Taxonomy" id="68175"/>
    <lineage>
        <taxon>Bacteria</taxon>
        <taxon>Bacillati</taxon>
        <taxon>Actinomycetota</taxon>
        <taxon>Actinomycetes</taxon>
        <taxon>Kitasatosporales</taxon>
        <taxon>Streptomycetaceae</taxon>
        <taxon>Streptomyces</taxon>
        <taxon>Streptomyces violaceusniger group</taxon>
    </lineage>
</organism>
<name>A0A4D4KTR6_9ACTN</name>
<proteinExistence type="predicted"/>
<evidence type="ECO:0000256" key="2">
    <source>
        <dbReference type="SAM" id="Phobius"/>
    </source>
</evidence>
<dbReference type="Pfam" id="PF08666">
    <property type="entry name" value="SAF"/>
    <property type="match status" value="1"/>
</dbReference>
<dbReference type="InterPro" id="IPR013974">
    <property type="entry name" value="SAF"/>
</dbReference>
<keyword evidence="5" id="KW-1185">Reference proteome</keyword>
<dbReference type="Proteomes" id="UP000299290">
    <property type="component" value="Unassembled WGS sequence"/>
</dbReference>
<dbReference type="CDD" id="cd11614">
    <property type="entry name" value="SAF_CpaB_FlgA_like"/>
    <property type="match status" value="1"/>
</dbReference>
<reference evidence="4 5" key="1">
    <citation type="journal article" date="2020" name="Int. J. Syst. Evol. Microbiol.">
        <title>Reclassification of Streptomyces castelarensis and Streptomyces sporoclivatus as later heterotypic synonyms of Streptomyces antimycoticus.</title>
        <authorList>
            <person name="Komaki H."/>
            <person name="Tamura T."/>
        </authorList>
    </citation>
    <scope>NUCLEOTIDE SEQUENCE [LARGE SCALE GENOMIC DNA]</scope>
    <source>
        <strain evidence="4 5">NBRC 12839</strain>
    </source>
</reference>